<evidence type="ECO:0000313" key="3">
    <source>
        <dbReference type="EMBL" id="KAF8822945.1"/>
    </source>
</evidence>
<dbReference type="EMBL" id="JADAQX010000013">
    <property type="protein sequence ID" value="KAF8822945.1"/>
    <property type="molecule type" value="Genomic_DNA"/>
</dbReference>
<reference evidence="3 4" key="1">
    <citation type="journal article" date="2020" name="bioRxiv">
        <title>Metabolic contributions of an alphaproteobacterial endosymbiont in the apicomplexan Cardiosporidium cionae.</title>
        <authorList>
            <person name="Hunter E.S."/>
            <person name="Paight C.J."/>
            <person name="Lane C.E."/>
        </authorList>
    </citation>
    <scope>NUCLEOTIDE SEQUENCE [LARGE SCALE GENOMIC DNA]</scope>
    <source>
        <strain evidence="3">ESH_2018</strain>
    </source>
</reference>
<comment type="caution">
    <text evidence="3">The sequence shown here is derived from an EMBL/GenBank/DDBJ whole genome shotgun (WGS) entry which is preliminary data.</text>
</comment>
<dbReference type="InterPro" id="IPR051624">
    <property type="entry name" value="RMD1/Sad1-interacting"/>
</dbReference>
<dbReference type="InterPro" id="IPR003734">
    <property type="entry name" value="DUF155"/>
</dbReference>
<dbReference type="PANTHER" id="PTHR16255">
    <property type="entry name" value="REQUIRED FOR MEIOTIC NUCLEAR DIVISION PROTEIN 1 HOMOLOG"/>
    <property type="match status" value="1"/>
</dbReference>
<name>A0ABQ7JGE3_9APIC</name>
<protein>
    <submittedName>
        <fullName evidence="3">Sporulation protein RMD1</fullName>
    </submittedName>
</protein>
<accession>A0ABQ7JGE3</accession>
<dbReference type="Pfam" id="PF02582">
    <property type="entry name" value="DUF155"/>
    <property type="match status" value="1"/>
</dbReference>
<evidence type="ECO:0000313" key="4">
    <source>
        <dbReference type="Proteomes" id="UP000823046"/>
    </source>
</evidence>
<gene>
    <name evidence="3" type="ORF">IE077_001902</name>
</gene>
<keyword evidence="4" id="KW-1185">Reference proteome</keyword>
<evidence type="ECO:0000256" key="1">
    <source>
        <dbReference type="ARBA" id="ARBA00008306"/>
    </source>
</evidence>
<dbReference type="PANTHER" id="PTHR16255:SF1">
    <property type="entry name" value="REQUIRED FOR MEIOTIC NUCLEAR DIVISION PROTEIN 1 HOMOLOG"/>
    <property type="match status" value="1"/>
</dbReference>
<proteinExistence type="inferred from homology"/>
<sequence length="186" mass="21799">MDVYDANSYSYIDTAGIYLATNHFRATDQMAFSMALITAVRLNSLERKIEDQLQAERAKNKTLMSAMESRKLESLGKSLFVSMTTLHHLRYELNIKQELLDIPDILWEFERQSHLFLRLQKNFDVHQRIEQLNARLTWTFSFLETFADFVDKQHSSRLEKIIIALIFLELILGLSEALSNIERSHE</sequence>
<feature type="domain" description="DUF155" evidence="2">
    <location>
        <begin position="5"/>
        <end position="133"/>
    </location>
</feature>
<organism evidence="3 4">
    <name type="scientific">Cardiosporidium cionae</name>
    <dbReference type="NCBI Taxonomy" id="476202"/>
    <lineage>
        <taxon>Eukaryota</taxon>
        <taxon>Sar</taxon>
        <taxon>Alveolata</taxon>
        <taxon>Apicomplexa</taxon>
        <taxon>Aconoidasida</taxon>
        <taxon>Nephromycida</taxon>
        <taxon>Cardiosporidium</taxon>
    </lineage>
</organism>
<evidence type="ECO:0000259" key="2">
    <source>
        <dbReference type="Pfam" id="PF02582"/>
    </source>
</evidence>
<dbReference type="Proteomes" id="UP000823046">
    <property type="component" value="Unassembled WGS sequence"/>
</dbReference>
<comment type="similarity">
    <text evidence="1">Belongs to the RMD1/sif2 family.</text>
</comment>